<sequence>MSDSVVSSRHKDCLPCRLVSGFGVIGMGVWMALQAQKRPNKLSRYTIHAVAIAAGGIGVARLLDVYPFGHSADK</sequence>
<reference evidence="2 3" key="1">
    <citation type="journal article" date="2017" name="G3 (Bethesda)">
        <title>The Physical Genome Mapping of Anopheles albimanus Corrected Scaffold Misassemblies and Identified Interarm Rearrangements in Genus Anopheles.</title>
        <authorList>
            <person name="Artemov G.N."/>
            <person name="Peery A.N."/>
            <person name="Jiang X."/>
            <person name="Tu Z."/>
            <person name="Stegniy V.N."/>
            <person name="Sharakhova M.V."/>
            <person name="Sharakhov I.V."/>
        </authorList>
    </citation>
    <scope>NUCLEOTIDE SEQUENCE [LARGE SCALE GENOMIC DNA]</scope>
    <source>
        <strain evidence="2 3">ALBI9_A</strain>
    </source>
</reference>
<reference evidence="2" key="2">
    <citation type="submission" date="2022-08" db="UniProtKB">
        <authorList>
            <consortium name="EnsemblMetazoa"/>
        </authorList>
    </citation>
    <scope>IDENTIFICATION</scope>
    <source>
        <strain evidence="2">STECLA/ALBI9_A</strain>
    </source>
</reference>
<proteinExistence type="predicted"/>
<evidence type="ECO:0000313" key="2">
    <source>
        <dbReference type="EnsemblMetazoa" id="AALB002215-PA"/>
    </source>
</evidence>
<dbReference type="Proteomes" id="UP000069272">
    <property type="component" value="Chromosome 2R"/>
</dbReference>
<name>A0A182F6W0_ANOAL</name>
<accession>A0A182F6W0</accession>
<dbReference type="VEuPathDB" id="VectorBase:AALB002215"/>
<keyword evidence="3" id="KW-1185">Reference proteome</keyword>
<dbReference type="Pfam" id="PF15055">
    <property type="entry name" value="DMAC1_Dmo2"/>
    <property type="match status" value="1"/>
</dbReference>
<evidence type="ECO:0000259" key="1">
    <source>
        <dbReference type="Pfam" id="PF15055"/>
    </source>
</evidence>
<feature type="domain" description="Distal membrane-arm assembly complex protein 1-like" evidence="1">
    <location>
        <begin position="12"/>
        <end position="58"/>
    </location>
</feature>
<protein>
    <submittedName>
        <fullName evidence="2">DUF4536 domain-containing protein</fullName>
    </submittedName>
</protein>
<dbReference type="KEGG" id="aali:118461110"/>
<dbReference type="AlphaFoldDB" id="A0A182F6W0"/>
<organism evidence="2 3">
    <name type="scientific">Anopheles albimanus</name>
    <name type="common">New world malaria mosquito</name>
    <dbReference type="NCBI Taxonomy" id="7167"/>
    <lineage>
        <taxon>Eukaryota</taxon>
        <taxon>Metazoa</taxon>
        <taxon>Ecdysozoa</taxon>
        <taxon>Arthropoda</taxon>
        <taxon>Hexapoda</taxon>
        <taxon>Insecta</taxon>
        <taxon>Pterygota</taxon>
        <taxon>Neoptera</taxon>
        <taxon>Endopterygota</taxon>
        <taxon>Diptera</taxon>
        <taxon>Nematocera</taxon>
        <taxon>Culicoidea</taxon>
        <taxon>Culicidae</taxon>
        <taxon>Anophelinae</taxon>
        <taxon>Anopheles</taxon>
    </lineage>
</organism>
<dbReference type="VEuPathDB" id="VectorBase:AALB20_031372"/>
<dbReference type="RefSeq" id="XP_035781922.1">
    <property type="nucleotide sequence ID" value="XM_035926029.1"/>
</dbReference>
<dbReference type="EnsemblMetazoa" id="AALB002215-RA">
    <property type="protein sequence ID" value="AALB002215-PA"/>
    <property type="gene ID" value="AALB002215"/>
</dbReference>
<evidence type="ECO:0000313" key="3">
    <source>
        <dbReference type="Proteomes" id="UP000069272"/>
    </source>
</evidence>
<dbReference type="GeneID" id="118461110"/>
<dbReference type="InterPro" id="IPR028036">
    <property type="entry name" value="DMAC1-like_dom"/>
</dbReference>
<dbReference type="OrthoDB" id="6340866at2759"/>